<dbReference type="InterPro" id="IPR003650">
    <property type="entry name" value="Orange_dom"/>
</dbReference>
<evidence type="ECO:0000256" key="8">
    <source>
        <dbReference type="ARBA" id="ARBA00055708"/>
    </source>
</evidence>
<dbReference type="Ensembl" id="ENSKMAT00000016531.1">
    <property type="protein sequence ID" value="ENSKMAP00000016301.1"/>
    <property type="gene ID" value="ENSKMAG00000012165.1"/>
</dbReference>
<dbReference type="SUPFAM" id="SSF47459">
    <property type="entry name" value="HLH, helix-loop-helix DNA-binding domain"/>
    <property type="match status" value="1"/>
</dbReference>
<evidence type="ECO:0000259" key="13">
    <source>
        <dbReference type="PROSITE" id="PS50888"/>
    </source>
</evidence>
<evidence type="ECO:0000256" key="1">
    <source>
        <dbReference type="ARBA" id="ARBA00004123"/>
    </source>
</evidence>
<comment type="subcellular location">
    <subcellularLocation>
        <location evidence="1">Nucleus</location>
    </subcellularLocation>
</comment>
<feature type="domain" description="BHLH" evidence="13">
    <location>
        <begin position="32"/>
        <end position="84"/>
    </location>
</feature>
<dbReference type="SUPFAM" id="SSF158457">
    <property type="entry name" value="Orange domain-like"/>
    <property type="match status" value="1"/>
</dbReference>
<dbReference type="InterPro" id="IPR050370">
    <property type="entry name" value="HES_HEY"/>
</dbReference>
<dbReference type="STRING" id="37003.ENSKMAP00000016301"/>
<dbReference type="Gene3D" id="4.10.280.10">
    <property type="entry name" value="Helix-loop-helix DNA-binding domain"/>
    <property type="match status" value="1"/>
</dbReference>
<evidence type="ECO:0000256" key="6">
    <source>
        <dbReference type="ARBA" id="ARBA00023163"/>
    </source>
</evidence>
<dbReference type="OrthoDB" id="6085656at2759"/>
<evidence type="ECO:0000256" key="5">
    <source>
        <dbReference type="ARBA" id="ARBA00023015"/>
    </source>
</evidence>
<accession>A0A3Q3AJ40</accession>
<keyword evidence="7" id="KW-0539">Nucleus</keyword>
<keyword evidence="3" id="KW-0678">Repressor</keyword>
<keyword evidence="16" id="KW-1185">Reference proteome</keyword>
<evidence type="ECO:0000256" key="2">
    <source>
        <dbReference type="ARBA" id="ARBA00022473"/>
    </source>
</evidence>
<feature type="region of interest" description="Disordered" evidence="12">
    <location>
        <begin position="1"/>
        <end position="40"/>
    </location>
</feature>
<dbReference type="Pfam" id="PF07527">
    <property type="entry name" value="Hairy_orange"/>
    <property type="match status" value="1"/>
</dbReference>
<dbReference type="PROSITE" id="PS51054">
    <property type="entry name" value="ORANGE"/>
    <property type="match status" value="1"/>
</dbReference>
<proteinExistence type="predicted"/>
<evidence type="ECO:0000256" key="3">
    <source>
        <dbReference type="ARBA" id="ARBA00022491"/>
    </source>
</evidence>
<feature type="compositionally biased region" description="Acidic residues" evidence="12">
    <location>
        <begin position="179"/>
        <end position="188"/>
    </location>
</feature>
<reference evidence="15" key="1">
    <citation type="submission" date="2025-08" db="UniProtKB">
        <authorList>
            <consortium name="Ensembl"/>
        </authorList>
    </citation>
    <scope>IDENTIFICATION</scope>
</reference>
<dbReference type="AlphaFoldDB" id="A0A3Q3AJ40"/>
<evidence type="ECO:0000313" key="15">
    <source>
        <dbReference type="Ensembl" id="ENSKMAP00000016301.1"/>
    </source>
</evidence>
<feature type="domain" description="Orange" evidence="14">
    <location>
        <begin position="103"/>
        <end position="136"/>
    </location>
</feature>
<evidence type="ECO:0000256" key="7">
    <source>
        <dbReference type="ARBA" id="ARBA00023242"/>
    </source>
</evidence>
<feature type="compositionally biased region" description="Low complexity" evidence="12">
    <location>
        <begin position="158"/>
        <end position="175"/>
    </location>
</feature>
<evidence type="ECO:0000313" key="16">
    <source>
        <dbReference type="Proteomes" id="UP000264800"/>
    </source>
</evidence>
<dbReference type="GO" id="GO:0005634">
    <property type="term" value="C:nucleus"/>
    <property type="evidence" value="ECO:0007669"/>
    <property type="project" value="UniProtKB-SubCell"/>
</dbReference>
<dbReference type="SMART" id="SM00353">
    <property type="entry name" value="HLH"/>
    <property type="match status" value="1"/>
</dbReference>
<keyword evidence="2" id="KW-0217">Developmental protein</keyword>
<dbReference type="InterPro" id="IPR011598">
    <property type="entry name" value="bHLH_dom"/>
</dbReference>
<dbReference type="GeneID" id="108239626"/>
<keyword evidence="6" id="KW-0804">Transcription</keyword>
<evidence type="ECO:0000256" key="10">
    <source>
        <dbReference type="ARBA" id="ARBA00073426"/>
    </source>
</evidence>
<sequence>MAPDRTERGGSWVRPDQKVSPGGRGPCAMTAPGSTRKPLVEKRRRTRINESLRELRVLITDSDVQSKMENAEVLEVTVKQVESILQNRAQEVDALNREASERFAAGYIQCMHDVHTFVSGCTGMEPAVAAELLNQLLESMPLNDELRADGCTGPGPLSPHTSPVSPASPAPSSASTDELASDLEEADSEPSRGSSSGESDRQPSLTLSPSPWRPW</sequence>
<evidence type="ECO:0000256" key="4">
    <source>
        <dbReference type="ARBA" id="ARBA00022782"/>
    </source>
</evidence>
<evidence type="ECO:0000256" key="11">
    <source>
        <dbReference type="ARBA" id="ARBA00081410"/>
    </source>
</evidence>
<dbReference type="GO" id="GO:1990837">
    <property type="term" value="F:sequence-specific double-stranded DNA binding"/>
    <property type="evidence" value="ECO:0007669"/>
    <property type="project" value="UniProtKB-ARBA"/>
</dbReference>
<evidence type="ECO:0000259" key="14">
    <source>
        <dbReference type="PROSITE" id="PS51054"/>
    </source>
</evidence>
<feature type="region of interest" description="Disordered" evidence="12">
    <location>
        <begin position="145"/>
        <end position="215"/>
    </location>
</feature>
<dbReference type="GO" id="GO:0030154">
    <property type="term" value="P:cell differentiation"/>
    <property type="evidence" value="ECO:0007669"/>
    <property type="project" value="UniProtKB-KW"/>
</dbReference>
<dbReference type="CTD" id="55502"/>
<comment type="function">
    <text evidence="8">Does not bind DNA itself but suppresses both HES1-mediated N box-dependent transcriptional repression and binding of HES1 to E box sequences. Also suppresses HES1-mediated inhibition of the heterodimer formed by ASCL1/MASH1 and TCF3/E47, allowing ASCL1 and TCF3 to up-regulate transcription in its presence. Promotes cell differentiation.</text>
</comment>
<dbReference type="Pfam" id="PF00010">
    <property type="entry name" value="HLH"/>
    <property type="match status" value="1"/>
</dbReference>
<evidence type="ECO:0000256" key="9">
    <source>
        <dbReference type="ARBA" id="ARBA00064255"/>
    </source>
</evidence>
<dbReference type="InterPro" id="IPR036638">
    <property type="entry name" value="HLH_DNA-bd_sf"/>
</dbReference>
<name>A0A3Q3AJ40_KRYMA</name>
<dbReference type="OMA" id="NNEYHRV"/>
<dbReference type="FunFam" id="4.10.280.10:FF:000081">
    <property type="entry name" value="transcription cofactor HES-6 isoform X1"/>
    <property type="match status" value="1"/>
</dbReference>
<dbReference type="PROSITE" id="PS50888">
    <property type="entry name" value="BHLH"/>
    <property type="match status" value="1"/>
</dbReference>
<reference evidence="15" key="2">
    <citation type="submission" date="2025-09" db="UniProtKB">
        <authorList>
            <consortium name="Ensembl"/>
        </authorList>
    </citation>
    <scope>IDENTIFICATION</scope>
</reference>
<comment type="subunit">
    <text evidence="9">Transcription repression requires formation of a complex with a corepressor protein of the Groucho/TLE family. Interacts with HES1.</text>
</comment>
<dbReference type="GO" id="GO:0046983">
    <property type="term" value="F:protein dimerization activity"/>
    <property type="evidence" value="ECO:0007669"/>
    <property type="project" value="InterPro"/>
</dbReference>
<dbReference type="PANTHER" id="PTHR10985">
    <property type="entry name" value="BASIC HELIX-LOOP-HELIX TRANSCRIPTION FACTOR, HES-RELATED"/>
    <property type="match status" value="1"/>
</dbReference>
<evidence type="ECO:0000256" key="12">
    <source>
        <dbReference type="SAM" id="MobiDB-lite"/>
    </source>
</evidence>
<keyword evidence="4" id="KW-0221">Differentiation</keyword>
<dbReference type="GO" id="GO:0006355">
    <property type="term" value="P:regulation of DNA-templated transcription"/>
    <property type="evidence" value="ECO:0007669"/>
    <property type="project" value="InterPro"/>
</dbReference>
<organism evidence="15 16">
    <name type="scientific">Kryptolebias marmoratus</name>
    <name type="common">Mangrove killifish</name>
    <name type="synonym">Rivulus marmoratus</name>
    <dbReference type="NCBI Taxonomy" id="37003"/>
    <lineage>
        <taxon>Eukaryota</taxon>
        <taxon>Metazoa</taxon>
        <taxon>Chordata</taxon>
        <taxon>Craniata</taxon>
        <taxon>Vertebrata</taxon>
        <taxon>Euteleostomi</taxon>
        <taxon>Actinopterygii</taxon>
        <taxon>Neopterygii</taxon>
        <taxon>Teleostei</taxon>
        <taxon>Neoteleostei</taxon>
        <taxon>Acanthomorphata</taxon>
        <taxon>Ovalentaria</taxon>
        <taxon>Atherinomorphae</taxon>
        <taxon>Cyprinodontiformes</taxon>
        <taxon>Rivulidae</taxon>
        <taxon>Kryptolebias</taxon>
    </lineage>
</organism>
<dbReference type="KEGG" id="kmr:108239626"/>
<protein>
    <recommendedName>
        <fullName evidence="10">Transcription cofactor HES-6</fullName>
    </recommendedName>
    <alternativeName>
        <fullName evidence="11">Hairy and enhancer of split 6</fullName>
    </alternativeName>
</protein>
<keyword evidence="5" id="KW-0805">Transcription regulation</keyword>
<dbReference type="GeneTree" id="ENSGT00940000161398"/>
<dbReference type="Proteomes" id="UP000264800">
    <property type="component" value="Unplaced"/>
</dbReference>